<dbReference type="OrthoDB" id="5296765at2"/>
<dbReference type="SMART" id="SM00382">
    <property type="entry name" value="AAA"/>
    <property type="match status" value="1"/>
</dbReference>
<dbReference type="GO" id="GO:0016887">
    <property type="term" value="F:ATP hydrolysis activity"/>
    <property type="evidence" value="ECO:0007669"/>
    <property type="project" value="InterPro"/>
</dbReference>
<keyword evidence="8" id="KW-0406">Ion transport</keyword>
<evidence type="ECO:0000313" key="11">
    <source>
        <dbReference type="EMBL" id="TQL40861.1"/>
    </source>
</evidence>
<keyword evidence="12" id="KW-1185">Reference proteome</keyword>
<dbReference type="InterPro" id="IPR003593">
    <property type="entry name" value="AAA+_ATPase"/>
</dbReference>
<dbReference type="RefSeq" id="WP_141888949.1">
    <property type="nucleotide sequence ID" value="NZ_BAAAUY010000018.1"/>
</dbReference>
<dbReference type="GO" id="GO:0005886">
    <property type="term" value="C:plasma membrane"/>
    <property type="evidence" value="ECO:0007669"/>
    <property type="project" value="UniProtKB-SubCell"/>
</dbReference>
<evidence type="ECO:0000256" key="2">
    <source>
        <dbReference type="ARBA" id="ARBA00022448"/>
    </source>
</evidence>
<evidence type="ECO:0000256" key="6">
    <source>
        <dbReference type="ARBA" id="ARBA00022840"/>
    </source>
</evidence>
<dbReference type="InterPro" id="IPR027417">
    <property type="entry name" value="P-loop_NTPase"/>
</dbReference>
<dbReference type="CDD" id="cd03214">
    <property type="entry name" value="ABC_Iron-Siderophores_B12_Hemin"/>
    <property type="match status" value="1"/>
</dbReference>
<name>A0A542XYG6_9MICO</name>
<keyword evidence="4" id="KW-0410">Iron transport</keyword>
<dbReference type="GO" id="GO:0006826">
    <property type="term" value="P:iron ion transport"/>
    <property type="evidence" value="ECO:0007669"/>
    <property type="project" value="UniProtKB-KW"/>
</dbReference>
<evidence type="ECO:0000259" key="10">
    <source>
        <dbReference type="PROSITE" id="PS50893"/>
    </source>
</evidence>
<feature type="domain" description="ABC transporter" evidence="10">
    <location>
        <begin position="8"/>
        <end position="244"/>
    </location>
</feature>
<keyword evidence="2" id="KW-0813">Transport</keyword>
<evidence type="ECO:0000256" key="7">
    <source>
        <dbReference type="ARBA" id="ARBA00023004"/>
    </source>
</evidence>
<gene>
    <name evidence="11" type="ORF">FB468_3387</name>
</gene>
<dbReference type="InterPro" id="IPR051535">
    <property type="entry name" value="Siderophore_ABC-ATPase"/>
</dbReference>
<reference evidence="11 12" key="1">
    <citation type="submission" date="2019-06" db="EMBL/GenBank/DDBJ databases">
        <title>Sequencing the genomes of 1000 actinobacteria strains.</title>
        <authorList>
            <person name="Klenk H.-P."/>
        </authorList>
    </citation>
    <scope>NUCLEOTIDE SEQUENCE [LARGE SCALE GENOMIC DNA]</scope>
    <source>
        <strain evidence="11 12">DSM 8803</strain>
    </source>
</reference>
<keyword evidence="6 11" id="KW-0067">ATP-binding</keyword>
<dbReference type="InterPro" id="IPR017871">
    <property type="entry name" value="ABC_transporter-like_CS"/>
</dbReference>
<keyword evidence="9" id="KW-0472">Membrane</keyword>
<keyword evidence="3" id="KW-1003">Cell membrane</keyword>
<dbReference type="Pfam" id="PF00005">
    <property type="entry name" value="ABC_tran"/>
    <property type="match status" value="1"/>
</dbReference>
<dbReference type="Gene3D" id="3.40.50.300">
    <property type="entry name" value="P-loop containing nucleotide triphosphate hydrolases"/>
    <property type="match status" value="1"/>
</dbReference>
<evidence type="ECO:0000256" key="3">
    <source>
        <dbReference type="ARBA" id="ARBA00022475"/>
    </source>
</evidence>
<dbReference type="PROSITE" id="PS50893">
    <property type="entry name" value="ABC_TRANSPORTER_2"/>
    <property type="match status" value="1"/>
</dbReference>
<sequence>MTPALPALRADGLSVEYSKHAVLSDLELEIPTGQITTLVGPNGSGKSTLLKALARIQPLSTGSVTLNGSDIHRMKTREVARSLGILPQSPLAPEGITVADLVRRGRHPHGRSLGRGAAGDTDAVAQALDVTGTAEFAGRPVDSLSGGQRQRVWIAMVLAQTTPILLLDEPTTFLDIAHQIEVLELLASLKHDHGKTVLLVLHDLEQAAAYSDRIVALKAGEIAAVGPPNDVVTESFVADVFGLASRVIHDPDTGAPLILPRGRARPGPATAPNPL</sequence>
<comment type="subcellular location">
    <subcellularLocation>
        <location evidence="1">Cell membrane</location>
        <topology evidence="1">Peripheral membrane protein</topology>
    </subcellularLocation>
</comment>
<evidence type="ECO:0000313" key="12">
    <source>
        <dbReference type="Proteomes" id="UP000319094"/>
    </source>
</evidence>
<accession>A0A542XYG6</accession>
<dbReference type="EMBL" id="VFON01000002">
    <property type="protein sequence ID" value="TQL40861.1"/>
    <property type="molecule type" value="Genomic_DNA"/>
</dbReference>
<dbReference type="InterPro" id="IPR003439">
    <property type="entry name" value="ABC_transporter-like_ATP-bd"/>
</dbReference>
<dbReference type="PANTHER" id="PTHR42771:SF2">
    <property type="entry name" value="IRON(3+)-HYDROXAMATE IMPORT ATP-BINDING PROTEIN FHUC"/>
    <property type="match status" value="1"/>
</dbReference>
<proteinExistence type="predicted"/>
<organism evidence="11 12">
    <name type="scientific">Leucobacter komagatae</name>
    <dbReference type="NCBI Taxonomy" id="55969"/>
    <lineage>
        <taxon>Bacteria</taxon>
        <taxon>Bacillati</taxon>
        <taxon>Actinomycetota</taxon>
        <taxon>Actinomycetes</taxon>
        <taxon>Micrococcales</taxon>
        <taxon>Microbacteriaceae</taxon>
        <taxon>Leucobacter</taxon>
    </lineage>
</organism>
<dbReference type="GO" id="GO:0005524">
    <property type="term" value="F:ATP binding"/>
    <property type="evidence" value="ECO:0007669"/>
    <property type="project" value="UniProtKB-KW"/>
</dbReference>
<comment type="caution">
    <text evidence="11">The sequence shown here is derived from an EMBL/GenBank/DDBJ whole genome shotgun (WGS) entry which is preliminary data.</text>
</comment>
<dbReference type="PANTHER" id="PTHR42771">
    <property type="entry name" value="IRON(3+)-HYDROXAMATE IMPORT ATP-BINDING PROTEIN FHUC"/>
    <property type="match status" value="1"/>
</dbReference>
<dbReference type="PROSITE" id="PS00211">
    <property type="entry name" value="ABC_TRANSPORTER_1"/>
    <property type="match status" value="1"/>
</dbReference>
<dbReference type="SUPFAM" id="SSF52540">
    <property type="entry name" value="P-loop containing nucleoside triphosphate hydrolases"/>
    <property type="match status" value="1"/>
</dbReference>
<evidence type="ECO:0000256" key="9">
    <source>
        <dbReference type="ARBA" id="ARBA00023136"/>
    </source>
</evidence>
<dbReference type="Proteomes" id="UP000319094">
    <property type="component" value="Unassembled WGS sequence"/>
</dbReference>
<keyword evidence="7" id="KW-0408">Iron</keyword>
<keyword evidence="5" id="KW-0547">Nucleotide-binding</keyword>
<dbReference type="AlphaFoldDB" id="A0A542XYG6"/>
<protein>
    <submittedName>
        <fullName evidence="11">Iron complex transport system ATP-binding protein</fullName>
    </submittedName>
</protein>
<evidence type="ECO:0000256" key="4">
    <source>
        <dbReference type="ARBA" id="ARBA00022496"/>
    </source>
</evidence>
<evidence type="ECO:0000256" key="1">
    <source>
        <dbReference type="ARBA" id="ARBA00004202"/>
    </source>
</evidence>
<evidence type="ECO:0000256" key="8">
    <source>
        <dbReference type="ARBA" id="ARBA00023065"/>
    </source>
</evidence>
<evidence type="ECO:0000256" key="5">
    <source>
        <dbReference type="ARBA" id="ARBA00022741"/>
    </source>
</evidence>
<dbReference type="FunFam" id="3.40.50.300:FF:000134">
    <property type="entry name" value="Iron-enterobactin ABC transporter ATP-binding protein"/>
    <property type="match status" value="1"/>
</dbReference>